<feature type="compositionally biased region" description="Polar residues" evidence="1">
    <location>
        <begin position="31"/>
        <end position="49"/>
    </location>
</feature>
<feature type="compositionally biased region" description="Basic and acidic residues" evidence="1">
    <location>
        <begin position="20"/>
        <end position="30"/>
    </location>
</feature>
<protein>
    <submittedName>
        <fullName evidence="2">Uncharacterized protein</fullName>
    </submittedName>
</protein>
<feature type="region of interest" description="Disordered" evidence="1">
    <location>
        <begin position="1"/>
        <end position="49"/>
    </location>
</feature>
<accession>A0A7M2H700</accession>
<evidence type="ECO:0000313" key="3">
    <source>
        <dbReference type="Proteomes" id="UP000397656"/>
    </source>
</evidence>
<dbReference type="GeneID" id="98403716"/>
<gene>
    <name evidence="2" type="ORF">F7R26_022545</name>
</gene>
<proteinExistence type="predicted"/>
<organism evidence="2 3">
    <name type="scientific">Cupriavidus basilensis</name>
    <dbReference type="NCBI Taxonomy" id="68895"/>
    <lineage>
        <taxon>Bacteria</taxon>
        <taxon>Pseudomonadati</taxon>
        <taxon>Pseudomonadota</taxon>
        <taxon>Betaproteobacteria</taxon>
        <taxon>Burkholderiales</taxon>
        <taxon>Burkholderiaceae</taxon>
        <taxon>Cupriavidus</taxon>
    </lineage>
</organism>
<sequence length="49" mass="5213">MTVENAGPDARQQAKPRARGHIEQPGERDPQNQQPAGLASTSGQPLLAH</sequence>
<dbReference type="RefSeq" id="WP_170301756.1">
    <property type="nucleotide sequence ID" value="NZ_CP062804.1"/>
</dbReference>
<evidence type="ECO:0000313" key="2">
    <source>
        <dbReference type="EMBL" id="QOT80247.1"/>
    </source>
</evidence>
<dbReference type="Proteomes" id="UP000397656">
    <property type="component" value="Chromosome 2"/>
</dbReference>
<dbReference type="AlphaFoldDB" id="A0A7M2H700"/>
<evidence type="ECO:0000256" key="1">
    <source>
        <dbReference type="SAM" id="MobiDB-lite"/>
    </source>
</evidence>
<name>A0A7M2H700_9BURK</name>
<reference evidence="2 3" key="1">
    <citation type="submission" date="2020-10" db="EMBL/GenBank/DDBJ databases">
        <title>Complete genome sequence of Cupriavidus basilensis CCUG 49340T.</title>
        <authorList>
            <person name="Salva-Serra F."/>
            <person name="Donoso R.A."/>
            <person name="Cho K.H."/>
            <person name="Yoo J.A."/>
            <person name="Lee K."/>
            <person name="Yoon S.-H."/>
            <person name="Perez-Pantoja D."/>
            <person name="Moore E.R.B."/>
        </authorList>
    </citation>
    <scope>NUCLEOTIDE SEQUENCE [LARGE SCALE GENOMIC DNA]</scope>
    <source>
        <strain evidence="3">CCUG 49340</strain>
    </source>
</reference>
<dbReference type="EMBL" id="CP062804">
    <property type="protein sequence ID" value="QOT80247.1"/>
    <property type="molecule type" value="Genomic_DNA"/>
</dbReference>